<evidence type="ECO:0000313" key="3">
    <source>
        <dbReference type="Proteomes" id="UP001158576"/>
    </source>
</evidence>
<dbReference type="Pfam" id="PF00646">
    <property type="entry name" value="F-box"/>
    <property type="match status" value="1"/>
</dbReference>
<keyword evidence="3" id="KW-1185">Reference proteome</keyword>
<evidence type="ECO:0000313" key="2">
    <source>
        <dbReference type="EMBL" id="CAG5109495.1"/>
    </source>
</evidence>
<protein>
    <submittedName>
        <fullName evidence="2">Oidioi.mRNA.OKI2018_I69.chr2.g4026.t1.cds</fullName>
    </submittedName>
</protein>
<dbReference type="InterPro" id="IPR036047">
    <property type="entry name" value="F-box-like_dom_sf"/>
</dbReference>
<proteinExistence type="predicted"/>
<dbReference type="InterPro" id="IPR001810">
    <property type="entry name" value="F-box_dom"/>
</dbReference>
<dbReference type="EMBL" id="OU015567">
    <property type="protein sequence ID" value="CAG5109495.1"/>
    <property type="molecule type" value="Genomic_DNA"/>
</dbReference>
<reference evidence="2 3" key="1">
    <citation type="submission" date="2021-04" db="EMBL/GenBank/DDBJ databases">
        <authorList>
            <person name="Bliznina A."/>
        </authorList>
    </citation>
    <scope>NUCLEOTIDE SEQUENCE [LARGE SCALE GENOMIC DNA]</scope>
</reference>
<feature type="domain" description="F-box" evidence="1">
    <location>
        <begin position="6"/>
        <end position="65"/>
    </location>
</feature>
<sequence>MEKEVETSLFSLPPELLCGISCYLPGEELRQFGTTCTRLKTIADRTAVGRIAYLLRKSEPLWARLHRGAIRHGMRSPTAILEFMEGKTGSSGYSNVFFRKTVQMRLAHTKNTDPIIVTLDTGNPDHSVDSVDHLEDVNLFDSPKFPAQIRIEKDLAAAAFFNRLPKLTVYTWNLAAEPTKSPSSSEIGPIWRRPPTRTVALDLSNFDIFDDDIPILGDVQICAKFVAVYLGCIGVVVVVDMQRDRDVSVKVRFPSALFCSKVHRTSQSVINFRGFFVENETHFFAFEEADDWIDEFTPAFLTFYSAKDGRQLEEYLKIDELLSSPHGIKRLNDKVFVVSEKRRNFFHVVTLDKESPVARHFAFRHEIESCMLL</sequence>
<dbReference type="Proteomes" id="UP001158576">
    <property type="component" value="Chromosome 2"/>
</dbReference>
<organism evidence="2 3">
    <name type="scientific">Oikopleura dioica</name>
    <name type="common">Tunicate</name>
    <dbReference type="NCBI Taxonomy" id="34765"/>
    <lineage>
        <taxon>Eukaryota</taxon>
        <taxon>Metazoa</taxon>
        <taxon>Chordata</taxon>
        <taxon>Tunicata</taxon>
        <taxon>Appendicularia</taxon>
        <taxon>Copelata</taxon>
        <taxon>Oikopleuridae</taxon>
        <taxon>Oikopleura</taxon>
    </lineage>
</organism>
<dbReference type="PROSITE" id="PS50181">
    <property type="entry name" value="FBOX"/>
    <property type="match status" value="1"/>
</dbReference>
<name>A0ABN7T546_OIKDI</name>
<dbReference type="CDD" id="cd09917">
    <property type="entry name" value="F-box_SF"/>
    <property type="match status" value="1"/>
</dbReference>
<accession>A0ABN7T546</accession>
<gene>
    <name evidence="2" type="ORF">OKIOD_LOCUS12791</name>
</gene>
<dbReference type="SUPFAM" id="SSF81383">
    <property type="entry name" value="F-box domain"/>
    <property type="match status" value="1"/>
</dbReference>
<evidence type="ECO:0000259" key="1">
    <source>
        <dbReference type="PROSITE" id="PS50181"/>
    </source>
</evidence>